<dbReference type="Proteomes" id="UP001517367">
    <property type="component" value="Unassembled WGS sequence"/>
</dbReference>
<dbReference type="RefSeq" id="WP_138727738.1">
    <property type="nucleotide sequence ID" value="NZ_SRMP02000001.1"/>
</dbReference>
<organism evidence="1 2">
    <name type="scientific">Pedobacter helvus</name>
    <dbReference type="NCBI Taxonomy" id="2563444"/>
    <lineage>
        <taxon>Bacteria</taxon>
        <taxon>Pseudomonadati</taxon>
        <taxon>Bacteroidota</taxon>
        <taxon>Sphingobacteriia</taxon>
        <taxon>Sphingobacteriales</taxon>
        <taxon>Sphingobacteriaceae</taxon>
        <taxon>Pedobacter</taxon>
    </lineage>
</organism>
<reference evidence="1 2" key="1">
    <citation type="submission" date="2024-12" db="EMBL/GenBank/DDBJ databases">
        <authorList>
            <person name="Hu S."/>
        </authorList>
    </citation>
    <scope>NUCLEOTIDE SEQUENCE [LARGE SCALE GENOMIC DNA]</scope>
    <source>
        <strain evidence="1 2">P-25</strain>
    </source>
</reference>
<comment type="caution">
    <text evidence="1">The sequence shown here is derived from an EMBL/GenBank/DDBJ whole genome shotgun (WGS) entry which is preliminary data.</text>
</comment>
<dbReference type="PROSITE" id="PS51257">
    <property type="entry name" value="PROKAR_LIPOPROTEIN"/>
    <property type="match status" value="1"/>
</dbReference>
<evidence type="ECO:0008006" key="3">
    <source>
        <dbReference type="Google" id="ProtNLM"/>
    </source>
</evidence>
<name>A0ABW9JDF1_9SPHI</name>
<protein>
    <recommendedName>
        <fullName evidence="3">Lipoprotein</fullName>
    </recommendedName>
</protein>
<proteinExistence type="predicted"/>
<dbReference type="EMBL" id="SRMP02000001">
    <property type="protein sequence ID" value="MFN0290146.1"/>
    <property type="molecule type" value="Genomic_DNA"/>
</dbReference>
<sequence>MKKSGFLNKGWLCLCLFCGSILLSCGSSKNLCSYPDKDVMYVRLDKGFKLEVIGDGDVAILPVSSELDGGSYTFYFAVADRLKMESLKSKLLSMGALEVSINRNE</sequence>
<evidence type="ECO:0000313" key="1">
    <source>
        <dbReference type="EMBL" id="MFN0290146.1"/>
    </source>
</evidence>
<evidence type="ECO:0000313" key="2">
    <source>
        <dbReference type="Proteomes" id="UP001517367"/>
    </source>
</evidence>
<accession>A0ABW9JDF1</accession>
<keyword evidence="2" id="KW-1185">Reference proteome</keyword>
<gene>
    <name evidence="1" type="ORF">E5L68_002020</name>
</gene>